<evidence type="ECO:0000256" key="2">
    <source>
        <dbReference type="ARBA" id="ARBA00023125"/>
    </source>
</evidence>
<evidence type="ECO:0000259" key="4">
    <source>
        <dbReference type="PROSITE" id="PS51898"/>
    </source>
</evidence>
<protein>
    <submittedName>
        <fullName evidence="5">Transposase from transposon Tn916</fullName>
    </submittedName>
</protein>
<dbReference type="Gene3D" id="1.10.443.10">
    <property type="entry name" value="Intergrase catalytic core"/>
    <property type="match status" value="1"/>
</dbReference>
<dbReference type="PANTHER" id="PTHR30349">
    <property type="entry name" value="PHAGE INTEGRASE-RELATED"/>
    <property type="match status" value="1"/>
</dbReference>
<evidence type="ECO:0000256" key="1">
    <source>
        <dbReference type="ARBA" id="ARBA00008857"/>
    </source>
</evidence>
<keyword evidence="2" id="KW-0238">DNA-binding</keyword>
<dbReference type="InterPro" id="IPR010998">
    <property type="entry name" value="Integrase_recombinase_N"/>
</dbReference>
<dbReference type="InterPro" id="IPR002104">
    <property type="entry name" value="Integrase_catalytic"/>
</dbReference>
<accession>A0A654IRW4</accession>
<comment type="similarity">
    <text evidence="1">Belongs to the 'phage' integrase family.</text>
</comment>
<reference evidence="5" key="1">
    <citation type="submission" date="2019-11" db="EMBL/GenBank/DDBJ databases">
        <authorList>
            <person name="Falquet L."/>
            <person name="Falquet L."/>
        </authorList>
    </citation>
    <scope>NUCLEOTIDE SEQUENCE</scope>
    <source>
        <strain evidence="5">14/OD_0492</strain>
    </source>
</reference>
<feature type="domain" description="Tyr recombinase" evidence="4">
    <location>
        <begin position="110"/>
        <end position="297"/>
    </location>
</feature>
<proteinExistence type="inferred from homology"/>
<dbReference type="InterPro" id="IPR011010">
    <property type="entry name" value="DNA_brk_join_enz"/>
</dbReference>
<dbReference type="Gene3D" id="1.10.150.130">
    <property type="match status" value="1"/>
</dbReference>
<name>A0A654IRW4_9MOLU</name>
<dbReference type="PANTHER" id="PTHR30349:SF64">
    <property type="entry name" value="PROPHAGE INTEGRASE INTD-RELATED"/>
    <property type="match status" value="1"/>
</dbReference>
<dbReference type="AlphaFoldDB" id="A0A654IRW4"/>
<dbReference type="InterPro" id="IPR050090">
    <property type="entry name" value="Tyrosine_recombinase_XerCD"/>
</dbReference>
<dbReference type="PROSITE" id="PS51898">
    <property type="entry name" value="TYR_RECOMBINASE"/>
    <property type="match status" value="1"/>
</dbReference>
<dbReference type="CDD" id="cd01189">
    <property type="entry name" value="INT_ICEBs1_C_like"/>
    <property type="match status" value="1"/>
</dbReference>
<evidence type="ECO:0000256" key="3">
    <source>
        <dbReference type="ARBA" id="ARBA00023172"/>
    </source>
</evidence>
<evidence type="ECO:0000313" key="5">
    <source>
        <dbReference type="EMBL" id="VZS00923.1"/>
    </source>
</evidence>
<dbReference type="GO" id="GO:0003677">
    <property type="term" value="F:DNA binding"/>
    <property type="evidence" value="ECO:0007669"/>
    <property type="project" value="UniProtKB-KW"/>
</dbReference>
<dbReference type="Pfam" id="PF00589">
    <property type="entry name" value="Phage_integrase"/>
    <property type="match status" value="1"/>
</dbReference>
<keyword evidence="3" id="KW-0233">DNA recombination</keyword>
<dbReference type="SUPFAM" id="SSF56349">
    <property type="entry name" value="DNA breaking-rejoining enzymes"/>
    <property type="match status" value="1"/>
</dbReference>
<dbReference type="InterPro" id="IPR013762">
    <property type="entry name" value="Integrase-like_cat_sf"/>
</dbReference>
<sequence length="306" mass="35622">MKKDDILLYKYFQNWINVYKRGSIRNVSFKKYELTLDWIIKIAPTTRLCDLDRVTYQEIINEYAKQHERQTTMDFHHHLKSCLLDVFDEGLLTKDPTRKVVIKGKAAKPKKIKFLSNFELQLLLKQLNLKDKLNFDWLIFLIAKTGLRFSEAIALTPDDFDFTKQLLNISKTWNYKETGGFLPTKNKSSVRKIQLDWQTVSRFASLISGLEKNKPIFIFKEKIFNSTINDTLARRCKKANIPVISIHGLRHTHASILLYAGVSIASVAKRLGHSSMNTTERIYLHIINELENKDIDLVMRSISTLN</sequence>
<dbReference type="GO" id="GO:0006310">
    <property type="term" value="P:DNA recombination"/>
    <property type="evidence" value="ECO:0007669"/>
    <property type="project" value="UniProtKB-KW"/>
</dbReference>
<gene>
    <name evidence="5" type="primary">Int-Tn</name>
    <name evidence="5" type="ORF">MF5582_00842</name>
</gene>
<dbReference type="GO" id="GO:0015074">
    <property type="term" value="P:DNA integration"/>
    <property type="evidence" value="ECO:0007669"/>
    <property type="project" value="InterPro"/>
</dbReference>
<organism evidence="5">
    <name type="scientific">Mycoplasma feriruminatoris</name>
    <dbReference type="NCBI Taxonomy" id="1179777"/>
    <lineage>
        <taxon>Bacteria</taxon>
        <taxon>Bacillati</taxon>
        <taxon>Mycoplasmatota</taxon>
        <taxon>Mollicutes</taxon>
        <taxon>Mycoplasmataceae</taxon>
        <taxon>Mycoplasma</taxon>
    </lineage>
</organism>
<dbReference type="EMBL" id="LR739237">
    <property type="protein sequence ID" value="VZS00923.1"/>
    <property type="molecule type" value="Genomic_DNA"/>
</dbReference>